<dbReference type="EMBL" id="WRXO01000004">
    <property type="protein sequence ID" value="MVT42363.1"/>
    <property type="molecule type" value="Genomic_DNA"/>
</dbReference>
<proteinExistence type="predicted"/>
<accession>A0A6N8JB26</accession>
<dbReference type="OrthoDB" id="1441538at2"/>
<dbReference type="RefSeq" id="WP_157300985.1">
    <property type="nucleotide sequence ID" value="NZ_BAAAZB010000005.1"/>
</dbReference>
<protein>
    <recommendedName>
        <fullName evidence="3">ImmA/IrrE family metallo-endopeptidase</fullName>
    </recommendedName>
</protein>
<dbReference type="AlphaFoldDB" id="A0A6N8JB26"/>
<dbReference type="Proteomes" id="UP000468388">
    <property type="component" value="Unassembled WGS sequence"/>
</dbReference>
<evidence type="ECO:0008006" key="3">
    <source>
        <dbReference type="Google" id="ProtNLM"/>
    </source>
</evidence>
<organism evidence="1 2">
    <name type="scientific">Chitinophaga oryziterrae</name>
    <dbReference type="NCBI Taxonomy" id="1031224"/>
    <lineage>
        <taxon>Bacteria</taxon>
        <taxon>Pseudomonadati</taxon>
        <taxon>Bacteroidota</taxon>
        <taxon>Chitinophagia</taxon>
        <taxon>Chitinophagales</taxon>
        <taxon>Chitinophagaceae</taxon>
        <taxon>Chitinophaga</taxon>
    </lineage>
</organism>
<evidence type="ECO:0000313" key="1">
    <source>
        <dbReference type="EMBL" id="MVT42363.1"/>
    </source>
</evidence>
<reference evidence="1 2" key="1">
    <citation type="submission" date="2019-12" db="EMBL/GenBank/DDBJ databases">
        <title>The draft genomic sequence of strain Chitinophaga oryziterrae JCM 16595.</title>
        <authorList>
            <person name="Zhang X."/>
        </authorList>
    </citation>
    <scope>NUCLEOTIDE SEQUENCE [LARGE SCALE GENOMIC DNA]</scope>
    <source>
        <strain evidence="1 2">JCM 16595</strain>
    </source>
</reference>
<sequence>MQTSVITTIVQFIESIGIPVVFDTITEKTFVPGILINKGRLVVDQDQFFYPGDLLHEAGHMAVAIPEERRIMHGDVGDAGERSKSEGEEMMAIAWSYAACVYLRIDPAVVFHPDGYKGSSDWYIEQYTSGNPLYLPLLQWAGFCYDETNAEKNGVKPFPEMVKWLRD</sequence>
<comment type="caution">
    <text evidence="1">The sequence shown here is derived from an EMBL/GenBank/DDBJ whole genome shotgun (WGS) entry which is preliminary data.</text>
</comment>
<evidence type="ECO:0000313" key="2">
    <source>
        <dbReference type="Proteomes" id="UP000468388"/>
    </source>
</evidence>
<gene>
    <name evidence="1" type="ORF">GO495_17355</name>
</gene>
<name>A0A6N8JB26_9BACT</name>
<keyword evidence="2" id="KW-1185">Reference proteome</keyword>